<sequence length="550" mass="62866">MTLSSQDKPKQSLNSRIAYALTDRKILHFRYDAHLRQQVMKQLSKTQRELLNRLAAAGMDALPKKQLDTLLKELKQEVAKVYQEMTAYTQDELSGFFAAETQHIHQLYNDEVGFDFFNQVPEYKQKANKTATIIAGSPLEDWWAKQGNDFAFKFEGIIRQGLLDGQQTSQMLTDVKHLMNTSRRHAETLVITAVAKVADKAHQALRDENRDILAGEKHLSTLDTRTSTVCQLRDGLMWDLDKKPIDHDVPYQRPPLHPRCRSILQLVTKSWKELGIDAEEMPSSTRASQDGPVSEQINYENWLKSKSPGQQDQVLGKGKSDLWRRGVITFADMLDQSGRPLTLKDLYLTHNLDVGYSTMNSIEELRQKAIDVEPEITEKITEIISSVGAKTAGLEYRLKSLESLKRKVETEVLAGISEKQAINSVKDVIRYTAILDVNNFVLQYDKIQSALEKQGYFTVVVKNTWKDSAVYKGVNTFVTTLIKKDNVVFELQYHTQQSFDLKNGVLHNLYEQFRDPATPQDERKKLYEKMQILSSKLTVPKDIQKVKGVK</sequence>
<dbReference type="Pfam" id="PF04233">
    <property type="entry name" value="Phage_Mu_F"/>
    <property type="match status" value="1"/>
</dbReference>
<organism evidence="3 4">
    <name type="scientific">Glaesserella parasuis</name>
    <name type="common">Haemophilus parasuis</name>
    <dbReference type="NCBI Taxonomy" id="738"/>
    <lineage>
        <taxon>Bacteria</taxon>
        <taxon>Pseudomonadati</taxon>
        <taxon>Pseudomonadota</taxon>
        <taxon>Gammaproteobacteria</taxon>
        <taxon>Pasteurellales</taxon>
        <taxon>Pasteurellaceae</taxon>
        <taxon>Glaesserella</taxon>
    </lineage>
</organism>
<gene>
    <name evidence="3" type="ORF">J1G54_08385</name>
</gene>
<keyword evidence="1" id="KW-0175">Coiled coil</keyword>
<dbReference type="RefSeq" id="WP_207342669.1">
    <property type="nucleotide sequence ID" value="NZ_CP071491.1"/>
</dbReference>
<proteinExistence type="predicted"/>
<feature type="domain" description="Phage head morphogenesis" evidence="2">
    <location>
        <begin position="157"/>
        <end position="262"/>
    </location>
</feature>
<evidence type="ECO:0000313" key="4">
    <source>
        <dbReference type="Proteomes" id="UP000662736"/>
    </source>
</evidence>
<name>A0AAX1M3Y7_GLAPU</name>
<accession>A0AAX1M3Y7</accession>
<evidence type="ECO:0000313" key="3">
    <source>
        <dbReference type="EMBL" id="QSX16382.1"/>
    </source>
</evidence>
<reference evidence="3" key="1">
    <citation type="submission" date="2021-03" db="EMBL/GenBank/DDBJ databases">
        <title>Characterization of a novel Integrative Conjugative Element in Glaesserella parasuis.</title>
        <authorList>
            <person name="Hu G."/>
            <person name="Sun H."/>
        </authorList>
    </citation>
    <scope>NUCLEOTIDE SEQUENCE</scope>
    <source>
        <strain evidence="3">GHP1807</strain>
    </source>
</reference>
<evidence type="ECO:0000259" key="2">
    <source>
        <dbReference type="Pfam" id="PF04233"/>
    </source>
</evidence>
<dbReference type="EMBL" id="CP071491">
    <property type="protein sequence ID" value="QSX16382.1"/>
    <property type="molecule type" value="Genomic_DNA"/>
</dbReference>
<dbReference type="AlphaFoldDB" id="A0AAX1M3Y7"/>
<evidence type="ECO:0000256" key="1">
    <source>
        <dbReference type="SAM" id="Coils"/>
    </source>
</evidence>
<dbReference type="NCBIfam" id="TIGR01641">
    <property type="entry name" value="phageSPP1_gp7"/>
    <property type="match status" value="1"/>
</dbReference>
<feature type="coiled-coil region" evidence="1">
    <location>
        <begin position="64"/>
        <end position="91"/>
    </location>
</feature>
<dbReference type="Proteomes" id="UP000662736">
    <property type="component" value="Chromosome"/>
</dbReference>
<dbReference type="InterPro" id="IPR006528">
    <property type="entry name" value="Phage_head_morphogenesis_dom"/>
</dbReference>
<protein>
    <submittedName>
        <fullName evidence="3">Minor capsid protein</fullName>
    </submittedName>
</protein>